<dbReference type="CDD" id="cd00067">
    <property type="entry name" value="GAL4"/>
    <property type="match status" value="1"/>
</dbReference>
<dbReference type="Proteomes" id="UP000095023">
    <property type="component" value="Unassembled WGS sequence"/>
</dbReference>
<dbReference type="EMBL" id="KV453841">
    <property type="protein sequence ID" value="ODV92119.1"/>
    <property type="molecule type" value="Genomic_DNA"/>
</dbReference>
<feature type="region of interest" description="Disordered" evidence="1">
    <location>
        <begin position="293"/>
        <end position="326"/>
    </location>
</feature>
<name>A0A1E4TK64_9ASCO</name>
<evidence type="ECO:0000313" key="3">
    <source>
        <dbReference type="EMBL" id="ODV92119.1"/>
    </source>
</evidence>
<reference evidence="4" key="1">
    <citation type="submission" date="2016-02" db="EMBL/GenBank/DDBJ databases">
        <title>Comparative genomics of biotechnologically important yeasts.</title>
        <authorList>
            <consortium name="DOE Joint Genome Institute"/>
            <person name="Riley R."/>
            <person name="Haridas S."/>
            <person name="Wolfe K.H."/>
            <person name="Lopes M.R."/>
            <person name="Hittinger C.T."/>
            <person name="Goker M."/>
            <person name="Salamov A."/>
            <person name="Wisecaver J."/>
            <person name="Long T.M."/>
            <person name="Aerts A.L."/>
            <person name="Barry K."/>
            <person name="Choi C."/>
            <person name="Clum A."/>
            <person name="Coughlan A.Y."/>
            <person name="Deshpande S."/>
            <person name="Douglass A.P."/>
            <person name="Hanson S.J."/>
            <person name="Klenk H.-P."/>
            <person name="Labutti K."/>
            <person name="Lapidus A."/>
            <person name="Lindquist E."/>
            <person name="Lipzen A."/>
            <person name="Meier-Kolthoff J.P."/>
            <person name="Ohm R.A."/>
            <person name="Otillar R.P."/>
            <person name="Pangilinan J."/>
            <person name="Peng Y."/>
            <person name="Rokas A."/>
            <person name="Rosa C.A."/>
            <person name="Scheuner C."/>
            <person name="Sibirny A.A."/>
            <person name="Slot J.C."/>
            <person name="Stielow J.B."/>
            <person name="Sun H."/>
            <person name="Kurtzman C.P."/>
            <person name="Blackwell M."/>
            <person name="Jeffries T.W."/>
            <person name="Grigoriev I.V."/>
        </authorList>
    </citation>
    <scope>NUCLEOTIDE SEQUENCE [LARGE SCALE GENOMIC DNA]</scope>
    <source>
        <strain evidence="4">NRRL Y-17796</strain>
    </source>
</reference>
<dbReference type="GO" id="GO:0008270">
    <property type="term" value="F:zinc ion binding"/>
    <property type="evidence" value="ECO:0007669"/>
    <property type="project" value="InterPro"/>
</dbReference>
<feature type="region of interest" description="Disordered" evidence="1">
    <location>
        <begin position="1"/>
        <end position="34"/>
    </location>
</feature>
<evidence type="ECO:0000256" key="1">
    <source>
        <dbReference type="SAM" id="MobiDB-lite"/>
    </source>
</evidence>
<keyword evidence="4" id="KW-1185">Reference proteome</keyword>
<feature type="region of interest" description="Disordered" evidence="1">
    <location>
        <begin position="74"/>
        <end position="112"/>
    </location>
</feature>
<accession>A0A1E4TK64</accession>
<evidence type="ECO:0000313" key="4">
    <source>
        <dbReference type="Proteomes" id="UP000095023"/>
    </source>
</evidence>
<organism evidence="3 4">
    <name type="scientific">Tortispora caseinolytica NRRL Y-17796</name>
    <dbReference type="NCBI Taxonomy" id="767744"/>
    <lineage>
        <taxon>Eukaryota</taxon>
        <taxon>Fungi</taxon>
        <taxon>Dikarya</taxon>
        <taxon>Ascomycota</taxon>
        <taxon>Saccharomycotina</taxon>
        <taxon>Trigonopsidomycetes</taxon>
        <taxon>Trigonopsidales</taxon>
        <taxon>Trigonopsidaceae</taxon>
        <taxon>Tortispora</taxon>
    </lineage>
</organism>
<proteinExistence type="predicted"/>
<dbReference type="OrthoDB" id="3034343at2759"/>
<feature type="compositionally biased region" description="Low complexity" evidence="1">
    <location>
        <begin position="94"/>
        <end position="109"/>
    </location>
</feature>
<sequence>MAKERLRQQVTAEPLSGSDQEHTARPYRSRKQRPCDYCRARKHHCKILVAPPCELCKACKRPCTFVEGSTKRIRHPEGKNRERARKGPKPRQTSPNSSRSSSINQSNSEDNMRPRFRAEVQHSALLPSSLLSTNSSFSEIQHNIQNSQVFPQSISPYEPTPYVMNDMQYIFSDTQLQGYEEGLERQHLDEPDYSNIANYTSEVGSWSSYNSLYSCNYLHDRSTQSLPETYQSTLFDYPPAHSLSGHRYSTGNTTAYASYSRSMSHAAETSNFRTDIQHQLPQEPQTESVIYQHDPNEQTNDPQPLFSPTWPDGYQAFSRHDSTDNI</sequence>
<protein>
    <recommendedName>
        <fullName evidence="2">Zn(2)-C6 fungal-type domain-containing protein</fullName>
    </recommendedName>
</protein>
<feature type="domain" description="Zn(2)-C6 fungal-type" evidence="2">
    <location>
        <begin position="34"/>
        <end position="63"/>
    </location>
</feature>
<gene>
    <name evidence="3" type="ORF">CANCADRAFT_42738</name>
</gene>
<dbReference type="AlphaFoldDB" id="A0A1E4TK64"/>
<dbReference type="PROSITE" id="PS00463">
    <property type="entry name" value="ZN2_CY6_FUNGAL_1"/>
    <property type="match status" value="1"/>
</dbReference>
<dbReference type="InterPro" id="IPR001138">
    <property type="entry name" value="Zn2Cys6_DnaBD"/>
</dbReference>
<dbReference type="GO" id="GO:0000981">
    <property type="term" value="F:DNA-binding transcription factor activity, RNA polymerase II-specific"/>
    <property type="evidence" value="ECO:0007669"/>
    <property type="project" value="InterPro"/>
</dbReference>
<evidence type="ECO:0000259" key="2">
    <source>
        <dbReference type="PROSITE" id="PS00463"/>
    </source>
</evidence>